<keyword evidence="1" id="KW-1133">Transmembrane helix</keyword>
<organism evidence="2 3">
    <name type="scientific">Stereocaulon virgatum</name>
    <dbReference type="NCBI Taxonomy" id="373712"/>
    <lineage>
        <taxon>Eukaryota</taxon>
        <taxon>Fungi</taxon>
        <taxon>Dikarya</taxon>
        <taxon>Ascomycota</taxon>
        <taxon>Pezizomycotina</taxon>
        <taxon>Lecanoromycetes</taxon>
        <taxon>OSLEUM clade</taxon>
        <taxon>Lecanoromycetidae</taxon>
        <taxon>Lecanorales</taxon>
        <taxon>Lecanorineae</taxon>
        <taxon>Stereocaulaceae</taxon>
        <taxon>Stereocaulon</taxon>
    </lineage>
</organism>
<reference evidence="2 3" key="1">
    <citation type="submission" date="2024-09" db="EMBL/GenBank/DDBJ databases">
        <title>Rethinking Asexuality: The Enigmatic Case of Functional Sexual Genes in Lepraria (Stereocaulaceae).</title>
        <authorList>
            <person name="Doellman M."/>
            <person name="Sun Y."/>
            <person name="Barcenas-Pena A."/>
            <person name="Lumbsch H.T."/>
            <person name="Grewe F."/>
        </authorList>
    </citation>
    <scope>NUCLEOTIDE SEQUENCE [LARGE SCALE GENOMIC DNA]</scope>
    <source>
        <strain evidence="2 3">Mercado 3170</strain>
    </source>
</reference>
<proteinExistence type="predicted"/>
<evidence type="ECO:0000313" key="2">
    <source>
        <dbReference type="EMBL" id="KAL2046860.1"/>
    </source>
</evidence>
<evidence type="ECO:0000313" key="3">
    <source>
        <dbReference type="Proteomes" id="UP001590950"/>
    </source>
</evidence>
<keyword evidence="1" id="KW-0472">Membrane</keyword>
<comment type="caution">
    <text evidence="2">The sequence shown here is derived from an EMBL/GenBank/DDBJ whole genome shotgun (WGS) entry which is preliminary data.</text>
</comment>
<gene>
    <name evidence="2" type="ORF">N7G274_000878</name>
</gene>
<feature type="transmembrane region" description="Helical" evidence="1">
    <location>
        <begin position="308"/>
        <end position="336"/>
    </location>
</feature>
<sequence length="346" mass="39977">MHRSKRLARFFEYYKHLTRCYEAEVGPGEEPALTSHEELFDIIKQLKSEPDVTREQFAIRALDNRPGRRRPPVADRERAINLAVKIMTTVNCSAQRQSSGLLEHSTSPITWRNDVTFSDFIFSIFPTTDHPSFNDEDMKFQEVIKTAIVAKRLKKRLGLRFQPTDDLRRHLQLDRKNNVIDIYHNTAFLKEQLRLTKDKPPNMSMSETLKLGALPRQLVLESLDSIQKILFPLTDQKSKALLLSLTFRSSFDPDCLRFESTTIRNSEEKDITYHYFGGHLADIYAELENPSPRGWLYEWLERKSGARYVMLATLIGVMIAVVVGMAGLAVGGYQAWVSYQQWQHPV</sequence>
<accession>A0ABR4ANQ9</accession>
<keyword evidence="3" id="KW-1185">Reference proteome</keyword>
<evidence type="ECO:0000256" key="1">
    <source>
        <dbReference type="SAM" id="Phobius"/>
    </source>
</evidence>
<keyword evidence="1" id="KW-0812">Transmembrane</keyword>
<protein>
    <submittedName>
        <fullName evidence="2">Uncharacterized protein</fullName>
    </submittedName>
</protein>
<name>A0ABR4ANQ9_9LECA</name>
<dbReference type="EMBL" id="JBEFKJ010000003">
    <property type="protein sequence ID" value="KAL2046860.1"/>
    <property type="molecule type" value="Genomic_DNA"/>
</dbReference>
<dbReference type="Proteomes" id="UP001590950">
    <property type="component" value="Unassembled WGS sequence"/>
</dbReference>